<dbReference type="EMBL" id="CAKMRJ010005634">
    <property type="protein sequence ID" value="CAH1449135.1"/>
    <property type="molecule type" value="Genomic_DNA"/>
</dbReference>
<dbReference type="AlphaFoldDB" id="A0AAU9PFJ9"/>
<dbReference type="Proteomes" id="UP001157418">
    <property type="component" value="Unassembled WGS sequence"/>
</dbReference>
<organism evidence="1 2">
    <name type="scientific">Lactuca virosa</name>
    <dbReference type="NCBI Taxonomy" id="75947"/>
    <lineage>
        <taxon>Eukaryota</taxon>
        <taxon>Viridiplantae</taxon>
        <taxon>Streptophyta</taxon>
        <taxon>Embryophyta</taxon>
        <taxon>Tracheophyta</taxon>
        <taxon>Spermatophyta</taxon>
        <taxon>Magnoliopsida</taxon>
        <taxon>eudicotyledons</taxon>
        <taxon>Gunneridae</taxon>
        <taxon>Pentapetalae</taxon>
        <taxon>asterids</taxon>
        <taxon>campanulids</taxon>
        <taxon>Asterales</taxon>
        <taxon>Asteraceae</taxon>
        <taxon>Cichorioideae</taxon>
        <taxon>Cichorieae</taxon>
        <taxon>Lactucinae</taxon>
        <taxon>Lactuca</taxon>
    </lineage>
</organism>
<comment type="caution">
    <text evidence="1">The sequence shown here is derived from an EMBL/GenBank/DDBJ whole genome shotgun (WGS) entry which is preliminary data.</text>
</comment>
<keyword evidence="2" id="KW-1185">Reference proteome</keyword>
<name>A0AAU9PFJ9_9ASTR</name>
<proteinExistence type="predicted"/>
<protein>
    <submittedName>
        <fullName evidence="1">Uncharacterized protein</fullName>
    </submittedName>
</protein>
<reference evidence="1 2" key="1">
    <citation type="submission" date="2022-01" db="EMBL/GenBank/DDBJ databases">
        <authorList>
            <person name="Xiong W."/>
            <person name="Schranz E."/>
        </authorList>
    </citation>
    <scope>NUCLEOTIDE SEQUENCE [LARGE SCALE GENOMIC DNA]</scope>
</reference>
<evidence type="ECO:0000313" key="2">
    <source>
        <dbReference type="Proteomes" id="UP001157418"/>
    </source>
</evidence>
<evidence type="ECO:0000313" key="1">
    <source>
        <dbReference type="EMBL" id="CAH1449135.1"/>
    </source>
</evidence>
<accession>A0AAU9PFJ9</accession>
<gene>
    <name evidence="1" type="ORF">LVIROSA_LOCUS34640</name>
</gene>
<sequence length="143" mass="16353">MYNPLIYCYPGAGKDAVWLSYWPIGNILDAGDEINVSIVVGDGFMVSSCGVSLDFIDDGEEELEYYKNYKKEEEVIGGDLSEFELTTGAYYLCRRDFFKTTTPDWLRMLVGDTIPHKGKFPFELMLFIKIKLQILIQSYITLS</sequence>